<dbReference type="Proteomes" id="UP000053593">
    <property type="component" value="Unassembled WGS sequence"/>
</dbReference>
<protein>
    <submittedName>
        <fullName evidence="2">Unplaced genomic scaffold GYMLUscaffold_15, whole genome shotgun sequence</fullName>
    </submittedName>
</protein>
<feature type="region of interest" description="Disordered" evidence="1">
    <location>
        <begin position="1"/>
        <end position="24"/>
    </location>
</feature>
<feature type="region of interest" description="Disordered" evidence="1">
    <location>
        <begin position="72"/>
        <end position="145"/>
    </location>
</feature>
<dbReference type="AlphaFoldDB" id="A0A0D0CVK8"/>
<name>A0A0D0CVK8_9AGAR</name>
<evidence type="ECO:0000313" key="2">
    <source>
        <dbReference type="EMBL" id="KIK63742.1"/>
    </source>
</evidence>
<dbReference type="EMBL" id="KN834763">
    <property type="protein sequence ID" value="KIK63742.1"/>
    <property type="molecule type" value="Genomic_DNA"/>
</dbReference>
<feature type="compositionally biased region" description="Polar residues" evidence="1">
    <location>
        <begin position="112"/>
        <end position="134"/>
    </location>
</feature>
<reference evidence="2 3" key="1">
    <citation type="submission" date="2014-04" db="EMBL/GenBank/DDBJ databases">
        <title>Evolutionary Origins and Diversification of the Mycorrhizal Mutualists.</title>
        <authorList>
            <consortium name="DOE Joint Genome Institute"/>
            <consortium name="Mycorrhizal Genomics Consortium"/>
            <person name="Kohler A."/>
            <person name="Kuo A."/>
            <person name="Nagy L.G."/>
            <person name="Floudas D."/>
            <person name="Copeland A."/>
            <person name="Barry K.W."/>
            <person name="Cichocki N."/>
            <person name="Veneault-Fourrey C."/>
            <person name="LaButti K."/>
            <person name="Lindquist E.A."/>
            <person name="Lipzen A."/>
            <person name="Lundell T."/>
            <person name="Morin E."/>
            <person name="Murat C."/>
            <person name="Riley R."/>
            <person name="Ohm R."/>
            <person name="Sun H."/>
            <person name="Tunlid A."/>
            <person name="Henrissat B."/>
            <person name="Grigoriev I.V."/>
            <person name="Hibbett D.S."/>
            <person name="Martin F."/>
        </authorList>
    </citation>
    <scope>NUCLEOTIDE SEQUENCE [LARGE SCALE GENOMIC DNA]</scope>
    <source>
        <strain evidence="2 3">FD-317 M1</strain>
    </source>
</reference>
<proteinExistence type="predicted"/>
<gene>
    <name evidence="2" type="ORF">GYMLUDRAFT_450575</name>
</gene>
<evidence type="ECO:0000256" key="1">
    <source>
        <dbReference type="SAM" id="MobiDB-lite"/>
    </source>
</evidence>
<dbReference type="HOGENOM" id="CLU_493508_0_0_1"/>
<feature type="region of interest" description="Disordered" evidence="1">
    <location>
        <begin position="182"/>
        <end position="236"/>
    </location>
</feature>
<sequence length="552" mass="61089">MIPMSNSSNLDRRRHAHSQRQGLVRSNSSLLGSIKNFVAAPFSRLFTGSANEFDDPNDISGKRRLIVNTEVDNNDIVEDGPAPAKRMRVRSPEPESPPRSAGYLDPPGSAFQLGNHNNLSNNPPSRSASISVPSTVPDPSAYNARSTISPLRNHFSRNMSIDSIPSHQPRPLSRDITMKSLSSIPGDRSVSIRAGSRDSLPPPFRLRDSLTPQPHKSMVRQPNRDVSEPPPMTALHSKPVFVRGPSQVLETPQPSQSVATLGSLVDSQRSLRSPSRQRTLLFGPSQPPVDSQAAAAERTLHELEFYKTPLVPTRIRSRMPNSVAASASSSNITDMFARKHSLILMGDHDRPSRGSKRDKKKKGKGKEGKESNETKPYAGTTGIRKRLAKAKDINEKSTSQEATVVEKVNDSPPTARGDALPEIPVPPPKEKDIFNVVPFPSASTPAHQSSLRVGRAARSHLSRPIKKFSATYDDDEDKVTDETKKDLEMLEEAAKKVPVFEIPAGFTFAKEVGYLFSPRFFSHFRYFRFLHLPQNLSLRARTSLRFQRCPFP</sequence>
<keyword evidence="3" id="KW-1185">Reference proteome</keyword>
<feature type="compositionally biased region" description="Basic residues" evidence="1">
    <location>
        <begin position="353"/>
        <end position="364"/>
    </location>
</feature>
<accession>A0A0D0CVK8</accession>
<feature type="region of interest" description="Disordered" evidence="1">
    <location>
        <begin position="343"/>
        <end position="427"/>
    </location>
</feature>
<feature type="compositionally biased region" description="Low complexity" evidence="1">
    <location>
        <begin position="267"/>
        <end position="281"/>
    </location>
</feature>
<dbReference type="OrthoDB" id="3230904at2759"/>
<evidence type="ECO:0000313" key="3">
    <source>
        <dbReference type="Proteomes" id="UP000053593"/>
    </source>
</evidence>
<organism evidence="2 3">
    <name type="scientific">Collybiopsis luxurians FD-317 M1</name>
    <dbReference type="NCBI Taxonomy" id="944289"/>
    <lineage>
        <taxon>Eukaryota</taxon>
        <taxon>Fungi</taxon>
        <taxon>Dikarya</taxon>
        <taxon>Basidiomycota</taxon>
        <taxon>Agaricomycotina</taxon>
        <taxon>Agaricomycetes</taxon>
        <taxon>Agaricomycetidae</taxon>
        <taxon>Agaricales</taxon>
        <taxon>Marasmiineae</taxon>
        <taxon>Omphalotaceae</taxon>
        <taxon>Collybiopsis</taxon>
        <taxon>Collybiopsis luxurians</taxon>
    </lineage>
</organism>
<feature type="region of interest" description="Disordered" evidence="1">
    <location>
        <begin position="264"/>
        <end position="290"/>
    </location>
</feature>